<sequence length="202" mass="22975">MDTKEDLLAGETSSDESDEESTELDFPRAHQTSLLLAIRAAVDQEDDVIDYVRHSLLMCRRVVRYGECPYEQELPLFLVLHGAAMVARTSLHIANVCYTTRPDDTERNTLTTLNDVISVFVVLWTLTGSVWTFGIFQYVDMTDMDNSEYCDLLVFMCACALLAVLYTLFLLFVILVAGLMIYFTVHKSHRSSQLPFHRGTSR</sequence>
<dbReference type="InterPro" id="IPR040350">
    <property type="entry name" value="TMEM272"/>
</dbReference>
<keyword evidence="4" id="KW-1185">Reference proteome</keyword>
<keyword evidence="2" id="KW-0812">Transmembrane</keyword>
<proteinExistence type="predicted"/>
<feature type="transmembrane region" description="Helical" evidence="2">
    <location>
        <begin position="152"/>
        <end position="185"/>
    </location>
</feature>
<dbReference type="Proteomes" id="UP001164746">
    <property type="component" value="Chromosome 13"/>
</dbReference>
<evidence type="ECO:0000256" key="2">
    <source>
        <dbReference type="SAM" id="Phobius"/>
    </source>
</evidence>
<accession>A0ABY7FPL9</accession>
<feature type="transmembrane region" description="Helical" evidence="2">
    <location>
        <begin position="116"/>
        <end position="140"/>
    </location>
</feature>
<protein>
    <submittedName>
        <fullName evidence="3">Uncharacterized protein</fullName>
    </submittedName>
</protein>
<dbReference type="EMBL" id="CP111024">
    <property type="protein sequence ID" value="WAR22861.1"/>
    <property type="molecule type" value="Genomic_DNA"/>
</dbReference>
<dbReference type="PANTHER" id="PTHR33444">
    <property type="entry name" value="SI:DKEY-19B23.12-RELATED"/>
    <property type="match status" value="1"/>
</dbReference>
<feature type="compositionally biased region" description="Acidic residues" evidence="1">
    <location>
        <begin position="13"/>
        <end position="23"/>
    </location>
</feature>
<evidence type="ECO:0000313" key="4">
    <source>
        <dbReference type="Proteomes" id="UP001164746"/>
    </source>
</evidence>
<keyword evidence="2" id="KW-1133">Transmembrane helix</keyword>
<dbReference type="PANTHER" id="PTHR33444:SF2">
    <property type="entry name" value="MARVEL DOMAIN-CONTAINING PROTEIN"/>
    <property type="match status" value="1"/>
</dbReference>
<gene>
    <name evidence="3" type="ORF">MAR_036530</name>
</gene>
<evidence type="ECO:0000313" key="3">
    <source>
        <dbReference type="EMBL" id="WAR22861.1"/>
    </source>
</evidence>
<name>A0ABY7FPL9_MYAAR</name>
<reference evidence="3" key="1">
    <citation type="submission" date="2022-11" db="EMBL/GenBank/DDBJ databases">
        <title>Centuries of genome instability and evolution in soft-shell clam transmissible cancer (bioRxiv).</title>
        <authorList>
            <person name="Hart S.F.M."/>
            <person name="Yonemitsu M.A."/>
            <person name="Giersch R.M."/>
            <person name="Beal B.F."/>
            <person name="Arriagada G."/>
            <person name="Davis B.W."/>
            <person name="Ostrander E.A."/>
            <person name="Goff S.P."/>
            <person name="Metzger M.J."/>
        </authorList>
    </citation>
    <scope>NUCLEOTIDE SEQUENCE</scope>
    <source>
        <strain evidence="3">MELC-2E11</strain>
        <tissue evidence="3">Siphon/mantle</tissue>
    </source>
</reference>
<keyword evidence="2" id="KW-0472">Membrane</keyword>
<evidence type="ECO:0000256" key="1">
    <source>
        <dbReference type="SAM" id="MobiDB-lite"/>
    </source>
</evidence>
<organism evidence="3 4">
    <name type="scientific">Mya arenaria</name>
    <name type="common">Soft-shell clam</name>
    <dbReference type="NCBI Taxonomy" id="6604"/>
    <lineage>
        <taxon>Eukaryota</taxon>
        <taxon>Metazoa</taxon>
        <taxon>Spiralia</taxon>
        <taxon>Lophotrochozoa</taxon>
        <taxon>Mollusca</taxon>
        <taxon>Bivalvia</taxon>
        <taxon>Autobranchia</taxon>
        <taxon>Heteroconchia</taxon>
        <taxon>Euheterodonta</taxon>
        <taxon>Imparidentia</taxon>
        <taxon>Neoheterodontei</taxon>
        <taxon>Myida</taxon>
        <taxon>Myoidea</taxon>
        <taxon>Myidae</taxon>
        <taxon>Mya</taxon>
    </lineage>
</organism>
<feature type="region of interest" description="Disordered" evidence="1">
    <location>
        <begin position="1"/>
        <end position="26"/>
    </location>
</feature>